<dbReference type="Proteomes" id="UP001162483">
    <property type="component" value="Unassembled WGS sequence"/>
</dbReference>
<evidence type="ECO:0000256" key="4">
    <source>
        <dbReference type="ARBA" id="ARBA00023180"/>
    </source>
</evidence>
<gene>
    <name evidence="9" type="ORF">SPARVUS_LOCUS16003255</name>
</gene>
<feature type="disulfide bond" evidence="5">
    <location>
        <begin position="213"/>
        <end position="223"/>
    </location>
</feature>
<feature type="signal peptide" evidence="7">
    <location>
        <begin position="1"/>
        <end position="20"/>
    </location>
</feature>
<keyword evidence="2" id="KW-0677">Repeat</keyword>
<evidence type="ECO:0000256" key="2">
    <source>
        <dbReference type="ARBA" id="ARBA00022737"/>
    </source>
</evidence>
<feature type="domain" description="SRCR" evidence="8">
    <location>
        <begin position="33"/>
        <end position="134"/>
    </location>
</feature>
<organism evidence="9 10">
    <name type="scientific">Staurois parvus</name>
    <dbReference type="NCBI Taxonomy" id="386267"/>
    <lineage>
        <taxon>Eukaryota</taxon>
        <taxon>Metazoa</taxon>
        <taxon>Chordata</taxon>
        <taxon>Craniata</taxon>
        <taxon>Vertebrata</taxon>
        <taxon>Euteleostomi</taxon>
        <taxon>Amphibia</taxon>
        <taxon>Batrachia</taxon>
        <taxon>Anura</taxon>
        <taxon>Neobatrachia</taxon>
        <taxon>Ranoidea</taxon>
        <taxon>Ranidae</taxon>
        <taxon>Staurois</taxon>
    </lineage>
</organism>
<dbReference type="EMBL" id="CATNWA010020958">
    <property type="protein sequence ID" value="CAI9620576.1"/>
    <property type="molecule type" value="Genomic_DNA"/>
</dbReference>
<dbReference type="SUPFAM" id="SSF56487">
    <property type="entry name" value="SRCR-like"/>
    <property type="match status" value="2"/>
</dbReference>
<feature type="chain" id="PRO_5045666266" description="SRCR domain-containing protein" evidence="7">
    <location>
        <begin position="21"/>
        <end position="420"/>
    </location>
</feature>
<dbReference type="PROSITE" id="PS50287">
    <property type="entry name" value="SRCR_2"/>
    <property type="match status" value="2"/>
</dbReference>
<evidence type="ECO:0000256" key="6">
    <source>
        <dbReference type="SAM" id="Phobius"/>
    </source>
</evidence>
<accession>A0ABN9HFK4</accession>
<dbReference type="Pfam" id="PF00530">
    <property type="entry name" value="SRCR"/>
    <property type="match status" value="2"/>
</dbReference>
<proteinExistence type="predicted"/>
<feature type="domain" description="SRCR" evidence="8">
    <location>
        <begin position="146"/>
        <end position="242"/>
    </location>
</feature>
<sequence>MALPLSCYLLCFSCFGLSGATDLQSSFLNLQNESLVESGEACQGIILVFSNKTDRLVCDDQWSVESPLAHVVCRESGCGTPNITWTPKSAPQGSLEALQGIRCTGNESSVSECESPGESVQFCATEKIAAISCNQNFTEPRDNRSWRLSRGRSSCDGHMEVFGEGIWSPVCFTSIKGMDAAFFCEQMGCTPQQPLFSLLNKGKSPISPVTIQCPENKTALWECDHQVVDMCVSGLTTYLQCNRSRMEESWLVWLTICLAAVMIVVFCWVRVVKSTKCCVQCLHKNITSLFCKKPQSRRELHSRRNIYHRDLINVTVQEAHSPPSSPGIIQDPSEVNALLAPHGFRLNNTITPPPSYMHALKVLSRPLENTQTPPPSYLEALKILSRPILVHVNADDCNEDKEDLTVLTHKDKEEKSKDNS</sequence>
<evidence type="ECO:0000256" key="1">
    <source>
        <dbReference type="ARBA" id="ARBA00022729"/>
    </source>
</evidence>
<protein>
    <recommendedName>
        <fullName evidence="8">SRCR domain-containing protein</fullName>
    </recommendedName>
</protein>
<dbReference type="SMART" id="SM00202">
    <property type="entry name" value="SR"/>
    <property type="match status" value="2"/>
</dbReference>
<comment type="caution">
    <text evidence="5">Lacks conserved residue(s) required for the propagation of feature annotation.</text>
</comment>
<name>A0ABN9HFK4_9NEOB</name>
<evidence type="ECO:0000256" key="5">
    <source>
        <dbReference type="PROSITE-ProRule" id="PRU00196"/>
    </source>
</evidence>
<dbReference type="PANTHER" id="PTHR19331">
    <property type="entry name" value="SCAVENGER RECEPTOR DOMAIN-CONTAINING"/>
    <property type="match status" value="1"/>
</dbReference>
<keyword evidence="10" id="KW-1185">Reference proteome</keyword>
<dbReference type="Gene3D" id="3.10.250.10">
    <property type="entry name" value="SRCR-like domain"/>
    <property type="match status" value="2"/>
</dbReference>
<comment type="caution">
    <text evidence="9">The sequence shown here is derived from an EMBL/GenBank/DDBJ whole genome shotgun (WGS) entry which is preliminary data.</text>
</comment>
<dbReference type="PANTHER" id="PTHR19331:SF465">
    <property type="entry name" value="EGG PEPTIDE SPERACT RECEPTOR"/>
    <property type="match status" value="1"/>
</dbReference>
<dbReference type="InterPro" id="IPR001190">
    <property type="entry name" value="SRCR"/>
</dbReference>
<evidence type="ECO:0000256" key="7">
    <source>
        <dbReference type="SAM" id="SignalP"/>
    </source>
</evidence>
<keyword evidence="6" id="KW-0812">Transmembrane</keyword>
<keyword evidence="3 5" id="KW-1015">Disulfide bond</keyword>
<dbReference type="PRINTS" id="PR00258">
    <property type="entry name" value="SPERACTRCPTR"/>
</dbReference>
<keyword evidence="6" id="KW-1133">Transmembrane helix</keyword>
<reference evidence="9" key="1">
    <citation type="submission" date="2023-05" db="EMBL/GenBank/DDBJ databases">
        <authorList>
            <person name="Stuckert A."/>
        </authorList>
    </citation>
    <scope>NUCLEOTIDE SEQUENCE</scope>
</reference>
<feature type="transmembrane region" description="Helical" evidence="6">
    <location>
        <begin position="250"/>
        <end position="269"/>
    </location>
</feature>
<keyword evidence="4" id="KW-0325">Glycoprotein</keyword>
<feature type="disulfide bond" evidence="5">
    <location>
        <begin position="103"/>
        <end position="113"/>
    </location>
</feature>
<evidence type="ECO:0000313" key="10">
    <source>
        <dbReference type="Proteomes" id="UP001162483"/>
    </source>
</evidence>
<evidence type="ECO:0000313" key="9">
    <source>
        <dbReference type="EMBL" id="CAI9620576.1"/>
    </source>
</evidence>
<evidence type="ECO:0000256" key="3">
    <source>
        <dbReference type="ARBA" id="ARBA00023157"/>
    </source>
</evidence>
<evidence type="ECO:0000259" key="8">
    <source>
        <dbReference type="PROSITE" id="PS50287"/>
    </source>
</evidence>
<keyword evidence="6" id="KW-0472">Membrane</keyword>
<dbReference type="InterPro" id="IPR036772">
    <property type="entry name" value="SRCR-like_dom_sf"/>
</dbReference>
<keyword evidence="1 7" id="KW-0732">Signal</keyword>